<keyword evidence="1" id="KW-0479">Metal-binding</keyword>
<evidence type="ECO:0000313" key="7">
    <source>
        <dbReference type="EMBL" id="KAK1378840.1"/>
    </source>
</evidence>
<dbReference type="GO" id="GO:0008270">
    <property type="term" value="F:zinc ion binding"/>
    <property type="evidence" value="ECO:0007669"/>
    <property type="project" value="UniProtKB-KW"/>
</dbReference>
<dbReference type="AlphaFoldDB" id="A0AAD8MJX3"/>
<keyword evidence="5" id="KW-0812">Transmembrane</keyword>
<keyword evidence="5" id="KW-1133">Transmembrane helix</keyword>
<dbReference type="PANTHER" id="PTHR33248">
    <property type="entry name" value="ZINC ION-BINDING PROTEIN"/>
    <property type="match status" value="1"/>
</dbReference>
<evidence type="ECO:0000259" key="6">
    <source>
        <dbReference type="PROSITE" id="PS51999"/>
    </source>
</evidence>
<keyword evidence="5" id="KW-0472">Membrane</keyword>
<dbReference type="Pfam" id="PF06839">
    <property type="entry name" value="Zn_ribbon_GRF"/>
    <property type="match status" value="1"/>
</dbReference>
<reference evidence="7" key="2">
    <citation type="submission" date="2023-05" db="EMBL/GenBank/DDBJ databases">
        <authorList>
            <person name="Schelkunov M.I."/>
        </authorList>
    </citation>
    <scope>NUCLEOTIDE SEQUENCE</scope>
    <source>
        <strain evidence="7">Hsosn_3</strain>
        <tissue evidence="7">Leaf</tissue>
    </source>
</reference>
<feature type="domain" description="GRF-type" evidence="6">
    <location>
        <begin position="5"/>
        <end position="43"/>
    </location>
</feature>
<dbReference type="PROSITE" id="PS51999">
    <property type="entry name" value="ZF_GRF"/>
    <property type="match status" value="1"/>
</dbReference>
<gene>
    <name evidence="7" type="ORF">POM88_025584</name>
</gene>
<evidence type="ECO:0000313" key="8">
    <source>
        <dbReference type="Proteomes" id="UP001237642"/>
    </source>
</evidence>
<reference evidence="7" key="1">
    <citation type="submission" date="2023-02" db="EMBL/GenBank/DDBJ databases">
        <title>Genome of toxic invasive species Heracleum sosnowskyi carries increased number of genes despite the absence of recent whole-genome duplications.</title>
        <authorList>
            <person name="Schelkunov M."/>
            <person name="Shtratnikova V."/>
            <person name="Makarenko M."/>
            <person name="Klepikova A."/>
            <person name="Omelchenko D."/>
            <person name="Novikova G."/>
            <person name="Obukhova E."/>
            <person name="Bogdanov V."/>
            <person name="Penin A."/>
            <person name="Logacheva M."/>
        </authorList>
    </citation>
    <scope>NUCLEOTIDE SEQUENCE</scope>
    <source>
        <strain evidence="7">Hsosn_3</strain>
        <tissue evidence="7">Leaf</tissue>
    </source>
</reference>
<evidence type="ECO:0000256" key="5">
    <source>
        <dbReference type="SAM" id="Phobius"/>
    </source>
</evidence>
<feature type="transmembrane region" description="Helical" evidence="5">
    <location>
        <begin position="96"/>
        <end position="113"/>
    </location>
</feature>
<protein>
    <recommendedName>
        <fullName evidence="6">GRF-type domain-containing protein</fullName>
    </recommendedName>
</protein>
<name>A0AAD8MJX3_9APIA</name>
<dbReference type="Proteomes" id="UP001237642">
    <property type="component" value="Unassembled WGS sequence"/>
</dbReference>
<organism evidence="7 8">
    <name type="scientific">Heracleum sosnowskyi</name>
    <dbReference type="NCBI Taxonomy" id="360622"/>
    <lineage>
        <taxon>Eukaryota</taxon>
        <taxon>Viridiplantae</taxon>
        <taxon>Streptophyta</taxon>
        <taxon>Embryophyta</taxon>
        <taxon>Tracheophyta</taxon>
        <taxon>Spermatophyta</taxon>
        <taxon>Magnoliopsida</taxon>
        <taxon>eudicotyledons</taxon>
        <taxon>Gunneridae</taxon>
        <taxon>Pentapetalae</taxon>
        <taxon>asterids</taxon>
        <taxon>campanulids</taxon>
        <taxon>Apiales</taxon>
        <taxon>Apiaceae</taxon>
        <taxon>Apioideae</taxon>
        <taxon>apioid superclade</taxon>
        <taxon>Tordylieae</taxon>
        <taxon>Tordyliinae</taxon>
        <taxon>Heracleum</taxon>
    </lineage>
</organism>
<sequence length="114" mass="13072">MANMCYCRKWAAQKTAWTTANVGRRFLACPERCCNYFRWIDSSLCPRAQVIIPGLIRRINALEAQQRTGGDIMTGAEEEEVDLVDKKKCCSKTMSLLIFTWICIFFYIVVGIYG</sequence>
<evidence type="ECO:0000256" key="2">
    <source>
        <dbReference type="ARBA" id="ARBA00022771"/>
    </source>
</evidence>
<dbReference type="InterPro" id="IPR010666">
    <property type="entry name" value="Znf_GRF"/>
</dbReference>
<dbReference type="EMBL" id="JAUIZM010000006">
    <property type="protein sequence ID" value="KAK1378840.1"/>
    <property type="molecule type" value="Genomic_DNA"/>
</dbReference>
<evidence type="ECO:0000256" key="3">
    <source>
        <dbReference type="ARBA" id="ARBA00022833"/>
    </source>
</evidence>
<proteinExistence type="predicted"/>
<keyword evidence="8" id="KW-1185">Reference proteome</keyword>
<evidence type="ECO:0000256" key="4">
    <source>
        <dbReference type="PROSITE-ProRule" id="PRU01343"/>
    </source>
</evidence>
<keyword evidence="3" id="KW-0862">Zinc</keyword>
<accession>A0AAD8MJX3</accession>
<evidence type="ECO:0000256" key="1">
    <source>
        <dbReference type="ARBA" id="ARBA00022723"/>
    </source>
</evidence>
<keyword evidence="2 4" id="KW-0863">Zinc-finger</keyword>
<comment type="caution">
    <text evidence="7">The sequence shown here is derived from an EMBL/GenBank/DDBJ whole genome shotgun (WGS) entry which is preliminary data.</text>
</comment>